<comment type="caution">
    <text evidence="1">The sequence shown here is derived from an EMBL/GenBank/DDBJ whole genome shotgun (WGS) entry which is preliminary data.</text>
</comment>
<evidence type="ECO:0000313" key="1">
    <source>
        <dbReference type="EMBL" id="GJU08975.1"/>
    </source>
</evidence>
<proteinExistence type="predicted"/>
<evidence type="ECO:0000313" key="2">
    <source>
        <dbReference type="Proteomes" id="UP001151760"/>
    </source>
</evidence>
<name>A0ABQ5JAL8_9ASTR</name>
<keyword evidence="2" id="KW-1185">Reference proteome</keyword>
<reference evidence="1" key="1">
    <citation type="journal article" date="2022" name="Int. J. Mol. Sci.">
        <title>Draft Genome of Tanacetum Coccineum: Genomic Comparison of Closely Related Tanacetum-Family Plants.</title>
        <authorList>
            <person name="Yamashiro T."/>
            <person name="Shiraishi A."/>
            <person name="Nakayama K."/>
            <person name="Satake H."/>
        </authorList>
    </citation>
    <scope>NUCLEOTIDE SEQUENCE</scope>
</reference>
<protein>
    <submittedName>
        <fullName evidence="1">Uncharacterized protein</fullName>
    </submittedName>
</protein>
<organism evidence="1 2">
    <name type="scientific">Tanacetum coccineum</name>
    <dbReference type="NCBI Taxonomy" id="301880"/>
    <lineage>
        <taxon>Eukaryota</taxon>
        <taxon>Viridiplantae</taxon>
        <taxon>Streptophyta</taxon>
        <taxon>Embryophyta</taxon>
        <taxon>Tracheophyta</taxon>
        <taxon>Spermatophyta</taxon>
        <taxon>Magnoliopsida</taxon>
        <taxon>eudicotyledons</taxon>
        <taxon>Gunneridae</taxon>
        <taxon>Pentapetalae</taxon>
        <taxon>asterids</taxon>
        <taxon>campanulids</taxon>
        <taxon>Asterales</taxon>
        <taxon>Asteraceae</taxon>
        <taxon>Asteroideae</taxon>
        <taxon>Anthemideae</taxon>
        <taxon>Anthemidinae</taxon>
        <taxon>Tanacetum</taxon>
    </lineage>
</organism>
<dbReference type="EMBL" id="BQNB010021686">
    <property type="protein sequence ID" value="GJU08975.1"/>
    <property type="molecule type" value="Genomic_DNA"/>
</dbReference>
<dbReference type="Proteomes" id="UP001151760">
    <property type="component" value="Unassembled WGS sequence"/>
</dbReference>
<reference evidence="1" key="2">
    <citation type="submission" date="2022-01" db="EMBL/GenBank/DDBJ databases">
        <authorList>
            <person name="Yamashiro T."/>
            <person name="Shiraishi A."/>
            <person name="Satake H."/>
            <person name="Nakayama K."/>
        </authorList>
    </citation>
    <scope>NUCLEOTIDE SEQUENCE</scope>
</reference>
<feature type="non-terminal residue" evidence="1">
    <location>
        <position position="1"/>
    </location>
</feature>
<gene>
    <name evidence="1" type="ORF">Tco_1125405</name>
</gene>
<accession>A0ABQ5JAL8</accession>
<sequence>LFKACVCGSHDAFCYMRRSSLKVGPLGSVMLSRLVPAAVVVATLCAYGNAPGNDPAATAEWLPV</sequence>